<dbReference type="RefSeq" id="WP_105367914.1">
    <property type="nucleotide sequence ID" value="NZ_NEMB01000003.1"/>
</dbReference>
<dbReference type="EMBL" id="NEMB01000003">
    <property type="protein sequence ID" value="PQQ66577.1"/>
    <property type="molecule type" value="Genomic_DNA"/>
</dbReference>
<organism evidence="3 4">
    <name type="scientific">Acetivibrio saccincola</name>
    <dbReference type="NCBI Taxonomy" id="1677857"/>
    <lineage>
        <taxon>Bacteria</taxon>
        <taxon>Bacillati</taxon>
        <taxon>Bacillota</taxon>
        <taxon>Clostridia</taxon>
        <taxon>Eubacteriales</taxon>
        <taxon>Oscillospiraceae</taxon>
        <taxon>Acetivibrio</taxon>
    </lineage>
</organism>
<sequence length="83" mass="9844">MQAGGFLGYIDENKVHKYLEKSALLAQKYYSGFCEFAISSTVGILFYVDVIEKNYYDMLLMRLKKLLTYPESYFKNLDWNQKF</sequence>
<reference evidence="3 4" key="1">
    <citation type="journal article" date="2018" name="Syst. Appl. Microbiol.">
        <title>Characterization and high-quality draft genome sequence of Herbivorax saccincola A7, an anaerobic, alkaliphilic, thermophilic, cellulolytic, and xylanolytic bacterium.</title>
        <authorList>
            <person name="Aikawa S."/>
            <person name="Baramee S."/>
            <person name="Sermsathanaswadi J."/>
            <person name="Thianheng P."/>
            <person name="Tachaapaikoon C."/>
            <person name="Shikata A."/>
            <person name="Waeonukul R."/>
            <person name="Pason P."/>
            <person name="Ratanakhanokchai K."/>
            <person name="Kosugi A."/>
        </authorList>
    </citation>
    <scope>NUCLEOTIDE SEQUENCE [LARGE SCALE GENOMIC DNA]</scope>
    <source>
        <strain evidence="3 4">A7</strain>
    </source>
</reference>
<evidence type="ECO:0000259" key="2">
    <source>
        <dbReference type="Pfam" id="PF06889"/>
    </source>
</evidence>
<dbReference type="InterPro" id="IPR009677">
    <property type="entry name" value="DUF1266"/>
</dbReference>
<proteinExistence type="predicted"/>
<feature type="domain" description="DUF1266" evidence="2">
    <location>
        <begin position="2"/>
        <end position="79"/>
    </location>
</feature>
<feature type="transmembrane region" description="Helical" evidence="1">
    <location>
        <begin position="29"/>
        <end position="48"/>
    </location>
</feature>
<gene>
    <name evidence="3" type="ORF">B9R14_07325</name>
</gene>
<dbReference type="AlphaFoldDB" id="A0A2S8R9U0"/>
<evidence type="ECO:0000256" key="1">
    <source>
        <dbReference type="SAM" id="Phobius"/>
    </source>
</evidence>
<dbReference type="Proteomes" id="UP000239720">
    <property type="component" value="Unassembled WGS sequence"/>
</dbReference>
<protein>
    <recommendedName>
        <fullName evidence="2">DUF1266 domain-containing protein</fullName>
    </recommendedName>
</protein>
<keyword evidence="1" id="KW-0812">Transmembrane</keyword>
<dbReference type="Pfam" id="PF06889">
    <property type="entry name" value="DUF1266"/>
    <property type="match status" value="1"/>
</dbReference>
<evidence type="ECO:0000313" key="3">
    <source>
        <dbReference type="EMBL" id="PQQ66577.1"/>
    </source>
</evidence>
<comment type="caution">
    <text evidence="3">The sequence shown here is derived from an EMBL/GenBank/DDBJ whole genome shotgun (WGS) entry which is preliminary data.</text>
</comment>
<dbReference type="OrthoDB" id="2602094at2"/>
<keyword evidence="1" id="KW-1133">Transmembrane helix</keyword>
<keyword evidence="1" id="KW-0472">Membrane</keyword>
<evidence type="ECO:0000313" key="4">
    <source>
        <dbReference type="Proteomes" id="UP000239720"/>
    </source>
</evidence>
<name>A0A2S8R9U0_9FIRM</name>
<accession>A0A2S8R9U0</accession>